<evidence type="ECO:0000256" key="8">
    <source>
        <dbReference type="ARBA" id="ARBA00049244"/>
    </source>
</evidence>
<dbReference type="HOGENOM" id="CLU_388147_0_0_6"/>
<dbReference type="InterPro" id="IPR012337">
    <property type="entry name" value="RNaseH-like_sf"/>
</dbReference>
<reference evidence="11 12" key="1">
    <citation type="journal article" date="2013" name="Genome Announc.">
        <title>Complete Genome Sequence of Glaciecola psychrophila Strain 170T.</title>
        <authorList>
            <person name="Yin J."/>
            <person name="Chen J."/>
            <person name="Liu G."/>
            <person name="Yu Y."/>
            <person name="Song L."/>
            <person name="Wang X."/>
            <person name="Qu X."/>
        </authorList>
    </citation>
    <scope>NUCLEOTIDE SEQUENCE [LARGE SCALE GENOMIC DNA]</scope>
    <source>
        <strain evidence="11 12">170</strain>
    </source>
</reference>
<dbReference type="FunFam" id="3.30.420.10:FF:000045">
    <property type="entry name" value="3'-5' exonuclease DinG"/>
    <property type="match status" value="1"/>
</dbReference>
<keyword evidence="4" id="KW-0378">Hydrolase</keyword>
<dbReference type="GO" id="GO:0005829">
    <property type="term" value="C:cytosol"/>
    <property type="evidence" value="ECO:0007669"/>
    <property type="project" value="TreeGrafter"/>
</dbReference>
<dbReference type="InterPro" id="IPR011856">
    <property type="entry name" value="tRNA_endonuc-like_dom_sf"/>
</dbReference>
<keyword evidence="12" id="KW-1185">Reference proteome</keyword>
<dbReference type="Pfam" id="PF00929">
    <property type="entry name" value="RNase_T"/>
    <property type="match status" value="1"/>
</dbReference>
<name>M4RQE9_9ALTE</name>
<dbReference type="GO" id="GO:0003677">
    <property type="term" value="F:DNA binding"/>
    <property type="evidence" value="ECO:0007669"/>
    <property type="project" value="InterPro"/>
</dbReference>
<dbReference type="AlphaFoldDB" id="M4RQE9"/>
<protein>
    <recommendedName>
        <fullName evidence="2">DNA-directed DNA polymerase</fullName>
        <ecNumber evidence="2">2.7.7.7</ecNumber>
    </recommendedName>
</protein>
<evidence type="ECO:0000256" key="6">
    <source>
        <dbReference type="ARBA" id="ARBA00025483"/>
    </source>
</evidence>
<dbReference type="InterPro" id="IPR013520">
    <property type="entry name" value="Ribonucl_H"/>
</dbReference>
<dbReference type="InterPro" id="IPR049125">
    <property type="entry name" value="FAN1-like_WH"/>
</dbReference>
<evidence type="ECO:0000256" key="7">
    <source>
        <dbReference type="ARBA" id="ARBA00026073"/>
    </source>
</evidence>
<evidence type="ECO:0000313" key="12">
    <source>
        <dbReference type="Proteomes" id="UP000011864"/>
    </source>
</evidence>
<evidence type="ECO:0000259" key="10">
    <source>
        <dbReference type="SMART" id="SM00990"/>
    </source>
</evidence>
<dbReference type="SUPFAM" id="SSF53098">
    <property type="entry name" value="Ribonuclease H-like"/>
    <property type="match status" value="1"/>
</dbReference>
<dbReference type="GO" id="GO:0003887">
    <property type="term" value="F:DNA-directed DNA polymerase activity"/>
    <property type="evidence" value="ECO:0007669"/>
    <property type="project" value="UniProtKB-EC"/>
</dbReference>
<dbReference type="InterPro" id="IPR006054">
    <property type="entry name" value="DnaQ"/>
</dbReference>
<dbReference type="EC" id="2.7.7.7" evidence="2"/>
<dbReference type="Pfam" id="PF21315">
    <property type="entry name" value="FAN1_HTH"/>
    <property type="match status" value="1"/>
</dbReference>
<comment type="subunit">
    <text evidence="7">DNA polymerase III contains a core (composed of alpha, epsilon and theta chains) that associates with a tau subunit. This core dimerizes to form the POLIII' complex. PolIII' associates with the gamma complex (composed of gamma, delta, delta', psi and chi chains) and with the beta chain to form the complete DNA polymerase III complex.</text>
</comment>
<dbReference type="SMART" id="SM00479">
    <property type="entry name" value="EXOIII"/>
    <property type="match status" value="1"/>
</dbReference>
<evidence type="ECO:0000256" key="4">
    <source>
        <dbReference type="ARBA" id="ARBA00022801"/>
    </source>
</evidence>
<dbReference type="Gene3D" id="3.40.1350.10">
    <property type="match status" value="1"/>
</dbReference>
<dbReference type="RefSeq" id="WP_015430858.1">
    <property type="nucleotide sequence ID" value="NC_020514.1"/>
</dbReference>
<evidence type="ECO:0000259" key="9">
    <source>
        <dbReference type="SMART" id="SM00479"/>
    </source>
</evidence>
<accession>M4RQE9</accession>
<dbReference type="PATRIC" id="fig|1129794.4.peg.2743"/>
<dbReference type="EMBL" id="CP003837">
    <property type="protein sequence ID" value="AGH44868.1"/>
    <property type="molecule type" value="Genomic_DNA"/>
</dbReference>
<dbReference type="Proteomes" id="UP000011864">
    <property type="component" value="Chromosome"/>
</dbReference>
<dbReference type="SMART" id="SM00990">
    <property type="entry name" value="VRR_NUC"/>
    <property type="match status" value="1"/>
</dbReference>
<gene>
    <name evidence="11" type="ORF">C427_2759</name>
</gene>
<evidence type="ECO:0000313" key="11">
    <source>
        <dbReference type="EMBL" id="AGH44868.1"/>
    </source>
</evidence>
<comment type="cofactor">
    <cofactor evidence="1">
        <name>Mg(2+)</name>
        <dbReference type="ChEBI" id="CHEBI:18420"/>
    </cofactor>
</comment>
<dbReference type="KEGG" id="gps:C427_2759"/>
<dbReference type="NCBIfam" id="TIGR00573">
    <property type="entry name" value="dnaq"/>
    <property type="match status" value="1"/>
</dbReference>
<evidence type="ECO:0000256" key="1">
    <source>
        <dbReference type="ARBA" id="ARBA00001946"/>
    </source>
</evidence>
<proteinExistence type="predicted"/>
<keyword evidence="5" id="KW-0269">Exonuclease</keyword>
<dbReference type="GO" id="GO:0008408">
    <property type="term" value="F:3'-5' exonuclease activity"/>
    <property type="evidence" value="ECO:0007669"/>
    <property type="project" value="TreeGrafter"/>
</dbReference>
<feature type="domain" description="VRR-NUC" evidence="10">
    <location>
        <begin position="447"/>
        <end position="547"/>
    </location>
</feature>
<dbReference type="InterPro" id="IPR036397">
    <property type="entry name" value="RNaseH_sf"/>
</dbReference>
<dbReference type="InterPro" id="IPR014883">
    <property type="entry name" value="VRR_NUC"/>
</dbReference>
<keyword evidence="3" id="KW-0540">Nuclease</keyword>
<dbReference type="CDD" id="cd06127">
    <property type="entry name" value="DEDDh"/>
    <property type="match status" value="1"/>
</dbReference>
<dbReference type="Pfam" id="PF08774">
    <property type="entry name" value="VRR_NUC"/>
    <property type="match status" value="1"/>
</dbReference>
<dbReference type="GO" id="GO:0045004">
    <property type="term" value="P:DNA replication proofreading"/>
    <property type="evidence" value="ECO:0007669"/>
    <property type="project" value="TreeGrafter"/>
</dbReference>
<dbReference type="PANTHER" id="PTHR30231:SF41">
    <property type="entry name" value="DNA POLYMERASE III SUBUNIT EPSILON"/>
    <property type="match status" value="1"/>
</dbReference>
<feature type="domain" description="Exonuclease" evidence="9">
    <location>
        <begin position="554"/>
        <end position="719"/>
    </location>
</feature>
<dbReference type="PANTHER" id="PTHR30231">
    <property type="entry name" value="DNA POLYMERASE III SUBUNIT EPSILON"/>
    <property type="match status" value="1"/>
</dbReference>
<evidence type="ECO:0000256" key="5">
    <source>
        <dbReference type="ARBA" id="ARBA00022839"/>
    </source>
</evidence>
<dbReference type="eggNOG" id="COG2176">
    <property type="taxonomic scope" value="Bacteria"/>
</dbReference>
<comment type="function">
    <text evidence="6">DNA polymerase III is a complex, multichain enzyme responsible for most of the replicative synthesis in bacteria. The epsilon subunit contain the editing function and is a proofreading 3'-5' exonuclease.</text>
</comment>
<sequence>MRKYPKELPEKYYLDHFNEFIHFITKQCAHLLDQEHQEFVKCYQQLGHDTQCMFVRTINRQGCFIALGKMTYIEINDCSSQLTSLQRSNLLRELNSDDIKIWLQQLTKIQLLEILDQYAVIGIKRSVAKKALLDQVIDSCTITQCLTSELAQQFLVKNFECCLGYLLFLFFGDTSSGLDKFSMRDLGMLKTRSDHTQPSARFINLEQSQSVFYYSFKLGQLSRNELDIQEYVLNNTGIATHPDALIYCAQSKQLKDEYFYLLGKQLLLEHPVLGLEYLGASNHYKAQQKWLRELYKQGDKDRVKVELEQIIDNSLDDALLLFAEDFYQRKFHHVKISKLTQKLREDSFNLVIDEIHKDQVEKGVKHHYQRLGIIAFRTENRLFNALFGLTFWRELFNHQIDSIATEFDRRPKVVKENTIYQELEQAIEQRLLMFSKPHSAVAYLTKIATQYYGQPNGMFRWNPQIIQIISMFLTAAPPKAVETHLRAMAQNYHGLNDGYPDLMIIENGRLRFEEVKAPGDSIRPNQFVSMNALQFAGFDVRICRVNWFVDPMQPYVVVDVETTGGKQPQHRITEIGAVKIVNGEVIDTWTSLINPERHISKFITTLTGISNCMVKDAPLFCEVADKFSEFTQGSIFVAHNVNFDYGFIKQEYQRIERRFSMPKLCTVRESRKYFPGLKSYSLANLCEHFDISLTSHHRALCDAQAAAEILKLVNERKYVQCDVVA</sequence>
<comment type="catalytic activity">
    <reaction evidence="8">
        <text>DNA(n) + a 2'-deoxyribonucleoside 5'-triphosphate = DNA(n+1) + diphosphate</text>
        <dbReference type="Rhea" id="RHEA:22508"/>
        <dbReference type="Rhea" id="RHEA-COMP:17339"/>
        <dbReference type="Rhea" id="RHEA-COMP:17340"/>
        <dbReference type="ChEBI" id="CHEBI:33019"/>
        <dbReference type="ChEBI" id="CHEBI:61560"/>
        <dbReference type="ChEBI" id="CHEBI:173112"/>
        <dbReference type="EC" id="2.7.7.7"/>
    </reaction>
</comment>
<organism evidence="11 12">
    <name type="scientific">Paraglaciecola psychrophila 170</name>
    <dbReference type="NCBI Taxonomy" id="1129794"/>
    <lineage>
        <taxon>Bacteria</taxon>
        <taxon>Pseudomonadati</taxon>
        <taxon>Pseudomonadota</taxon>
        <taxon>Gammaproteobacteria</taxon>
        <taxon>Alteromonadales</taxon>
        <taxon>Alteromonadaceae</taxon>
        <taxon>Paraglaciecola</taxon>
    </lineage>
</organism>
<dbReference type="Gene3D" id="3.30.420.10">
    <property type="entry name" value="Ribonuclease H-like superfamily/Ribonuclease H"/>
    <property type="match status" value="1"/>
</dbReference>
<dbReference type="STRING" id="1129794.C427_2759"/>
<evidence type="ECO:0000256" key="2">
    <source>
        <dbReference type="ARBA" id="ARBA00012417"/>
    </source>
</evidence>
<dbReference type="OrthoDB" id="9803913at2"/>
<evidence type="ECO:0000256" key="3">
    <source>
        <dbReference type="ARBA" id="ARBA00022722"/>
    </source>
</evidence>